<keyword evidence="1" id="KW-1133">Transmembrane helix</keyword>
<evidence type="ECO:0000313" key="3">
    <source>
        <dbReference type="Proteomes" id="UP000266188"/>
    </source>
</evidence>
<feature type="transmembrane region" description="Helical" evidence="1">
    <location>
        <begin position="419"/>
        <end position="442"/>
    </location>
</feature>
<keyword evidence="1" id="KW-0472">Membrane</keyword>
<keyword evidence="3" id="KW-1185">Reference proteome</keyword>
<proteinExistence type="predicted"/>
<reference evidence="3" key="1">
    <citation type="submission" date="2017-02" db="EMBL/GenBank/DDBJ databases">
        <authorList>
            <person name="Tafer H."/>
            <person name="Lopandic K."/>
        </authorList>
    </citation>
    <scope>NUCLEOTIDE SEQUENCE [LARGE SCALE GENOMIC DNA]</scope>
    <source>
        <strain evidence="3">CBS 366.77</strain>
    </source>
</reference>
<gene>
    <name evidence="2" type="ORF">PHISCL_05060</name>
</gene>
<sequence length="520" mass="56739">MSPIGGQGSLRLMYRANVTNIRHHELRYLDNGPLGNTFAYYVVAVGNDGGYTGSMKDVYSAGLMQSTSTKTSPLDQWGNVKIPRLPEANASKADTNGWIPVPQDAVQVEAYSSLFGLPIVGLEEFNDRDLNFTVETAYLDLSCPPIDYVPNTPSNHDFSILNITCLDCVYSQSEIGKVRSASLLGPPLPEFTVAEKENATISAPRTIHFSSFVKHLSQVSCAVTQRLVETFIECIAGNCAATKIRPSRTDHRSENVTSFDYWASDALDMITEDSKVRQSGPSSATSASALFLQRPDLLPLQIIGQDISSVKGGFVNLSTINPEVFEARASMLLNAVLQTFMSPTEFAGNLPTNFTKYGPGHIPAKGLVTVANNKSAWAEADPFNLPPPIWHLADPETPFLGASTNATVTRYTEVYKPSYAWVVLLVLSAALLFCAGAIGIIVRFATIIPDFFDPVLGLTYSNEYMPPVAQQGLLNPEERLKVLARTRVQLGYVDDGGMFKKVVFGEADRVKPLEKGTLYQ</sequence>
<organism evidence="2 3">
    <name type="scientific">Aspergillus sclerotialis</name>
    <dbReference type="NCBI Taxonomy" id="2070753"/>
    <lineage>
        <taxon>Eukaryota</taxon>
        <taxon>Fungi</taxon>
        <taxon>Dikarya</taxon>
        <taxon>Ascomycota</taxon>
        <taxon>Pezizomycotina</taxon>
        <taxon>Eurotiomycetes</taxon>
        <taxon>Eurotiomycetidae</taxon>
        <taxon>Eurotiales</taxon>
        <taxon>Aspergillaceae</taxon>
        <taxon>Aspergillus</taxon>
        <taxon>Aspergillus subgen. Polypaecilum</taxon>
    </lineage>
</organism>
<dbReference type="OrthoDB" id="3692311at2759"/>
<dbReference type="STRING" id="2070753.A0A3A2ZHK4"/>
<evidence type="ECO:0000313" key="2">
    <source>
        <dbReference type="EMBL" id="RJE22592.1"/>
    </source>
</evidence>
<accession>A0A3A2ZHK4</accession>
<name>A0A3A2ZHK4_9EURO</name>
<keyword evidence="1" id="KW-0812">Transmembrane</keyword>
<dbReference type="EMBL" id="MVGC01000160">
    <property type="protein sequence ID" value="RJE22592.1"/>
    <property type="molecule type" value="Genomic_DNA"/>
</dbReference>
<dbReference type="AlphaFoldDB" id="A0A3A2ZHK4"/>
<comment type="caution">
    <text evidence="2">The sequence shown here is derived from an EMBL/GenBank/DDBJ whole genome shotgun (WGS) entry which is preliminary data.</text>
</comment>
<dbReference type="Proteomes" id="UP000266188">
    <property type="component" value="Unassembled WGS sequence"/>
</dbReference>
<protein>
    <submittedName>
        <fullName evidence="2">Uncharacterized protein</fullName>
    </submittedName>
</protein>
<evidence type="ECO:0000256" key="1">
    <source>
        <dbReference type="SAM" id="Phobius"/>
    </source>
</evidence>